<organism evidence="1">
    <name type="scientific">Arundo donax</name>
    <name type="common">Giant reed</name>
    <name type="synonym">Donax arundinaceus</name>
    <dbReference type="NCBI Taxonomy" id="35708"/>
    <lineage>
        <taxon>Eukaryota</taxon>
        <taxon>Viridiplantae</taxon>
        <taxon>Streptophyta</taxon>
        <taxon>Embryophyta</taxon>
        <taxon>Tracheophyta</taxon>
        <taxon>Spermatophyta</taxon>
        <taxon>Magnoliopsida</taxon>
        <taxon>Liliopsida</taxon>
        <taxon>Poales</taxon>
        <taxon>Poaceae</taxon>
        <taxon>PACMAD clade</taxon>
        <taxon>Arundinoideae</taxon>
        <taxon>Arundineae</taxon>
        <taxon>Arundo</taxon>
    </lineage>
</organism>
<accession>A0A0A9APV4</accession>
<proteinExistence type="predicted"/>
<name>A0A0A9APV4_ARUDO</name>
<reference evidence="1" key="1">
    <citation type="submission" date="2014-09" db="EMBL/GenBank/DDBJ databases">
        <authorList>
            <person name="Magalhaes I.L.F."/>
            <person name="Oliveira U."/>
            <person name="Santos F.R."/>
            <person name="Vidigal T.H.D.A."/>
            <person name="Brescovit A.D."/>
            <person name="Santos A.J."/>
        </authorList>
    </citation>
    <scope>NUCLEOTIDE SEQUENCE</scope>
    <source>
        <tissue evidence="1">Shoot tissue taken approximately 20 cm above the soil surface</tissue>
    </source>
</reference>
<reference evidence="1" key="2">
    <citation type="journal article" date="2015" name="Data Brief">
        <title>Shoot transcriptome of the giant reed, Arundo donax.</title>
        <authorList>
            <person name="Barrero R.A."/>
            <person name="Guerrero F.D."/>
            <person name="Moolhuijzen P."/>
            <person name="Goolsby J.A."/>
            <person name="Tidwell J."/>
            <person name="Bellgard S.E."/>
            <person name="Bellgard M.I."/>
        </authorList>
    </citation>
    <scope>NUCLEOTIDE SEQUENCE</scope>
    <source>
        <tissue evidence="1">Shoot tissue taken approximately 20 cm above the soil surface</tissue>
    </source>
</reference>
<evidence type="ECO:0000313" key="1">
    <source>
        <dbReference type="EMBL" id="JAD53764.1"/>
    </source>
</evidence>
<sequence>MSERLAFSSSSTLLFSSILGKRSAIRCPFLHVWQPSPLISNENKRPFFQKK</sequence>
<protein>
    <submittedName>
        <fullName evidence="1">Uncharacterized protein</fullName>
    </submittedName>
</protein>
<dbReference type="EMBL" id="GBRH01244131">
    <property type="protein sequence ID" value="JAD53764.1"/>
    <property type="molecule type" value="Transcribed_RNA"/>
</dbReference>
<dbReference type="AlphaFoldDB" id="A0A0A9APV4"/>